<sequence length="46" mass="5111">MNWKGKPLVNYETVIKIIGSTKTKNGLKVTVRVDKNKYPTGAKFSG</sequence>
<feature type="non-terminal residue" evidence="1">
    <location>
        <position position="46"/>
    </location>
</feature>
<accession>T1BMB4</accession>
<protein>
    <submittedName>
        <fullName evidence="1">Rhodopirellula transposase</fullName>
    </submittedName>
</protein>
<name>T1BMB4_9ZZZZ</name>
<comment type="caution">
    <text evidence="1">The sequence shown here is derived from an EMBL/GenBank/DDBJ whole genome shotgun (WGS) entry which is preliminary data.</text>
</comment>
<reference evidence="1" key="1">
    <citation type="submission" date="2013-08" db="EMBL/GenBank/DDBJ databases">
        <authorList>
            <person name="Mendez C."/>
            <person name="Richter M."/>
            <person name="Ferrer M."/>
            <person name="Sanchez J."/>
        </authorList>
    </citation>
    <scope>NUCLEOTIDE SEQUENCE</scope>
</reference>
<dbReference type="Pfam" id="PF07592">
    <property type="entry name" value="DDE_Tnp_ISAZ013"/>
    <property type="match status" value="1"/>
</dbReference>
<evidence type="ECO:0000313" key="1">
    <source>
        <dbReference type="EMBL" id="EQD55095.1"/>
    </source>
</evidence>
<gene>
    <name evidence="1" type="ORF">B1B_09384</name>
</gene>
<reference evidence="1" key="2">
    <citation type="journal article" date="2014" name="ISME J.">
        <title>Microbial stratification in low pH oxic and suboxic macroscopic growths along an acid mine drainage.</title>
        <authorList>
            <person name="Mendez-Garcia C."/>
            <person name="Mesa V."/>
            <person name="Sprenger R.R."/>
            <person name="Richter M."/>
            <person name="Diez M.S."/>
            <person name="Solano J."/>
            <person name="Bargiela R."/>
            <person name="Golyshina O.V."/>
            <person name="Manteca A."/>
            <person name="Ramos J.L."/>
            <person name="Gallego J.R."/>
            <person name="Llorente I."/>
            <person name="Martins Dos Santos V.A."/>
            <person name="Jensen O.N."/>
            <person name="Pelaez A.I."/>
            <person name="Sanchez J."/>
            <person name="Ferrer M."/>
        </authorList>
    </citation>
    <scope>NUCLEOTIDE SEQUENCE</scope>
</reference>
<dbReference type="AlphaFoldDB" id="T1BMB4"/>
<organism evidence="1">
    <name type="scientific">mine drainage metagenome</name>
    <dbReference type="NCBI Taxonomy" id="410659"/>
    <lineage>
        <taxon>unclassified sequences</taxon>
        <taxon>metagenomes</taxon>
        <taxon>ecological metagenomes</taxon>
    </lineage>
</organism>
<dbReference type="EMBL" id="AUZY01006198">
    <property type="protein sequence ID" value="EQD55095.1"/>
    <property type="molecule type" value="Genomic_DNA"/>
</dbReference>
<proteinExistence type="predicted"/>
<dbReference type="InterPro" id="IPR011518">
    <property type="entry name" value="Transposase_36"/>
</dbReference>